<protein>
    <submittedName>
        <fullName evidence="1">Uncharacterized protein</fullName>
    </submittedName>
</protein>
<evidence type="ECO:0000313" key="1">
    <source>
        <dbReference type="EMBL" id="KAK9693800.1"/>
    </source>
</evidence>
<sequence>MSIFIARRFSVLNRISSTYARSLSTSQSPDFGFALDVDGVIVKGDSVIPEAVEALRKLNGENKWKKKIPYVFLTNGGGLTEEAKAADLASKIGYEVTKEQIILSHSPLQAWSKKYEDEPVLVVGREACKNVAHSYGFKKVLLTEEVYALNRHVKPFHYPRDIDQTKIKAVGHDDRISAIMAFHDSWDWGMDLQIMFDLLTTHTYSRIGQKAPPHSSSDISLRPAKDLSLFFTNGDFTYSSIYPSPRFAGGALGVCLESLYRRWWNDHGYHAAKAAGVELPSPKAGENILESHFKVYNYGKPEVPTYDYCKEMLEKHSARIGGEHSIVNKVYGVGDNPASDIDGANRAGWHSILVKTGIYQSESDSLNGIVPNTISENLLEAVEFAFEEYEKKL</sequence>
<dbReference type="SUPFAM" id="SSF56784">
    <property type="entry name" value="HAD-like"/>
    <property type="match status" value="1"/>
</dbReference>
<dbReference type="InterPro" id="IPR006357">
    <property type="entry name" value="HAD-SF_hydro_IIA"/>
</dbReference>
<dbReference type="InterPro" id="IPR023214">
    <property type="entry name" value="HAD_sf"/>
</dbReference>
<gene>
    <name evidence="1" type="ORF">K7432_013711</name>
</gene>
<reference evidence="1 2" key="1">
    <citation type="submission" date="2023-04" db="EMBL/GenBank/DDBJ databases">
        <title>Genome of Basidiobolus ranarum AG-B5.</title>
        <authorList>
            <person name="Stajich J.E."/>
            <person name="Carter-House D."/>
            <person name="Gryganskyi A."/>
        </authorList>
    </citation>
    <scope>NUCLEOTIDE SEQUENCE [LARGE SCALE GENOMIC DNA]</scope>
    <source>
        <strain evidence="1 2">AG-B5</strain>
    </source>
</reference>
<dbReference type="NCBIfam" id="TIGR01456">
    <property type="entry name" value="CECR5"/>
    <property type="match status" value="1"/>
</dbReference>
<dbReference type="Proteomes" id="UP001479436">
    <property type="component" value="Unassembled WGS sequence"/>
</dbReference>
<dbReference type="Pfam" id="PF13242">
    <property type="entry name" value="Hydrolase_like"/>
    <property type="match status" value="1"/>
</dbReference>
<dbReference type="NCBIfam" id="TIGR01460">
    <property type="entry name" value="HAD-SF-IIA"/>
    <property type="match status" value="1"/>
</dbReference>
<comment type="caution">
    <text evidence="1">The sequence shown here is derived from an EMBL/GenBank/DDBJ whole genome shotgun (WGS) entry which is preliminary data.</text>
</comment>
<dbReference type="PANTHER" id="PTHR14269:SF4">
    <property type="entry name" value="CAT EYE SYNDROME CRITICAL REGION PROTEIN 5"/>
    <property type="match status" value="1"/>
</dbReference>
<proteinExistence type="predicted"/>
<name>A0ABR2VQF7_9FUNG</name>
<dbReference type="InterPro" id="IPR036412">
    <property type="entry name" value="HAD-like_sf"/>
</dbReference>
<dbReference type="Gene3D" id="3.40.50.1000">
    <property type="entry name" value="HAD superfamily/HAD-like"/>
    <property type="match status" value="2"/>
</dbReference>
<keyword evidence="2" id="KW-1185">Reference proteome</keyword>
<dbReference type="Pfam" id="PF13344">
    <property type="entry name" value="Hydrolase_6"/>
    <property type="match status" value="1"/>
</dbReference>
<accession>A0ABR2VQF7</accession>
<dbReference type="InterPro" id="IPR050324">
    <property type="entry name" value="CDP-alcohol_PTase-I"/>
</dbReference>
<evidence type="ECO:0000313" key="2">
    <source>
        <dbReference type="Proteomes" id="UP001479436"/>
    </source>
</evidence>
<dbReference type="InterPro" id="IPR006353">
    <property type="entry name" value="HAD-SF_hydro_IIA_CECR5"/>
</dbReference>
<dbReference type="EMBL" id="JASJQH010008278">
    <property type="protein sequence ID" value="KAK9693800.1"/>
    <property type="molecule type" value="Genomic_DNA"/>
</dbReference>
<dbReference type="PANTHER" id="PTHR14269">
    <property type="entry name" value="CDP-DIACYLGLYCEROL--GLYCEROL-3-PHOSPHATE 3-PHOSPHATIDYLTRANSFERASE-RELATED"/>
    <property type="match status" value="1"/>
</dbReference>
<organism evidence="1 2">
    <name type="scientific">Basidiobolus ranarum</name>
    <dbReference type="NCBI Taxonomy" id="34480"/>
    <lineage>
        <taxon>Eukaryota</taxon>
        <taxon>Fungi</taxon>
        <taxon>Fungi incertae sedis</taxon>
        <taxon>Zoopagomycota</taxon>
        <taxon>Entomophthoromycotina</taxon>
        <taxon>Basidiobolomycetes</taxon>
        <taxon>Basidiobolales</taxon>
        <taxon>Basidiobolaceae</taxon>
        <taxon>Basidiobolus</taxon>
    </lineage>
</organism>